<accession>A0ABT1RG71</accession>
<evidence type="ECO:0000313" key="4">
    <source>
        <dbReference type="Proteomes" id="UP000996601"/>
    </source>
</evidence>
<organism evidence="3 4">
    <name type="scientific">Shinella lacus</name>
    <dbReference type="NCBI Taxonomy" id="2654216"/>
    <lineage>
        <taxon>Bacteria</taxon>
        <taxon>Pseudomonadati</taxon>
        <taxon>Pseudomonadota</taxon>
        <taxon>Alphaproteobacteria</taxon>
        <taxon>Hyphomicrobiales</taxon>
        <taxon>Rhizobiaceae</taxon>
        <taxon>Shinella</taxon>
    </lineage>
</organism>
<sequence length="102" mass="11401">MKRPVRWSHSAIEDLKEQVRHIARDDPAAARAVAGRIDSAAILLGERPIGRLGRVGGTYEKSVSGLPYVIAYCIEVVDGREALFILRVIHTARDWPAEKWPE</sequence>
<protein>
    <submittedName>
        <fullName evidence="3">Type II toxin-antitoxin system RelE/ParE family toxin</fullName>
    </submittedName>
</protein>
<dbReference type="InterPro" id="IPR007712">
    <property type="entry name" value="RelE/ParE_toxin"/>
</dbReference>
<dbReference type="InterPro" id="IPR035093">
    <property type="entry name" value="RelE/ParE_toxin_dom_sf"/>
</dbReference>
<reference evidence="3" key="1">
    <citation type="submission" date="2021-07" db="EMBL/GenBank/DDBJ databases">
        <title>Shinella sp. nov., a novel member of the genus Shinella from water.</title>
        <authorList>
            <person name="Deng Y."/>
        </authorList>
    </citation>
    <scope>NUCLEOTIDE SEQUENCE</scope>
    <source>
        <strain evidence="3">CPCC 100929</strain>
    </source>
</reference>
<dbReference type="RefSeq" id="WP_256120792.1">
    <property type="nucleotide sequence ID" value="NZ_WHSB02000018.1"/>
</dbReference>
<keyword evidence="2" id="KW-1277">Toxin-antitoxin system</keyword>
<proteinExistence type="inferred from homology"/>
<gene>
    <name evidence="3" type="ORF">GB927_029440</name>
</gene>
<dbReference type="Pfam" id="PF05016">
    <property type="entry name" value="ParE_toxin"/>
    <property type="match status" value="1"/>
</dbReference>
<name>A0ABT1RG71_9HYPH</name>
<keyword evidence="4" id="KW-1185">Reference proteome</keyword>
<dbReference type="Gene3D" id="3.30.2310.20">
    <property type="entry name" value="RelE-like"/>
    <property type="match status" value="1"/>
</dbReference>
<comment type="similarity">
    <text evidence="1">Belongs to the RelE toxin family.</text>
</comment>
<dbReference type="InterPro" id="IPR051803">
    <property type="entry name" value="TA_system_RelE-like_toxin"/>
</dbReference>
<dbReference type="PANTHER" id="PTHR33755">
    <property type="entry name" value="TOXIN PARE1-RELATED"/>
    <property type="match status" value="1"/>
</dbReference>
<dbReference type="Proteomes" id="UP000996601">
    <property type="component" value="Unassembled WGS sequence"/>
</dbReference>
<evidence type="ECO:0000256" key="2">
    <source>
        <dbReference type="ARBA" id="ARBA00022649"/>
    </source>
</evidence>
<dbReference type="EMBL" id="WHSB02000018">
    <property type="protein sequence ID" value="MCQ4634192.1"/>
    <property type="molecule type" value="Genomic_DNA"/>
</dbReference>
<comment type="caution">
    <text evidence="3">The sequence shown here is derived from an EMBL/GenBank/DDBJ whole genome shotgun (WGS) entry which is preliminary data.</text>
</comment>
<evidence type="ECO:0000313" key="3">
    <source>
        <dbReference type="EMBL" id="MCQ4634192.1"/>
    </source>
</evidence>
<evidence type="ECO:0000256" key="1">
    <source>
        <dbReference type="ARBA" id="ARBA00006226"/>
    </source>
</evidence>
<dbReference type="PANTHER" id="PTHR33755:SF6">
    <property type="entry name" value="PLASMID STABILIZATION SYSTEM PROTEIN"/>
    <property type="match status" value="1"/>
</dbReference>